<evidence type="ECO:0000313" key="1">
    <source>
        <dbReference type="EMBL" id="SHJ00013.1"/>
    </source>
</evidence>
<accession>A0A1M6FQS1</accession>
<dbReference type="EMBL" id="FQZE01000009">
    <property type="protein sequence ID" value="SHJ00013.1"/>
    <property type="molecule type" value="Genomic_DNA"/>
</dbReference>
<dbReference type="PANTHER" id="PTHR11051:SF8">
    <property type="entry name" value="PROTEIN-GLUCOSYLGALACTOSYLHYDROXYLYSINE GLUCOSIDASE"/>
    <property type="match status" value="1"/>
</dbReference>
<organism evidence="1 2">
    <name type="scientific">Tangfeifania diversioriginum</name>
    <dbReference type="NCBI Taxonomy" id="1168035"/>
    <lineage>
        <taxon>Bacteria</taxon>
        <taxon>Pseudomonadati</taxon>
        <taxon>Bacteroidota</taxon>
        <taxon>Bacteroidia</taxon>
        <taxon>Marinilabiliales</taxon>
        <taxon>Prolixibacteraceae</taxon>
        <taxon>Tangfeifania</taxon>
    </lineage>
</organism>
<dbReference type="GO" id="GO:0005975">
    <property type="term" value="P:carbohydrate metabolic process"/>
    <property type="evidence" value="ECO:0007669"/>
    <property type="project" value="InterPro"/>
</dbReference>
<gene>
    <name evidence="1" type="ORF">SAMN05444280_10945</name>
</gene>
<dbReference type="PROSITE" id="PS51257">
    <property type="entry name" value="PROKAR_LIPOPROTEIN"/>
    <property type="match status" value="1"/>
</dbReference>
<dbReference type="PANTHER" id="PTHR11051">
    <property type="entry name" value="GLYCOSYL HYDROLASE-RELATED"/>
    <property type="match status" value="1"/>
</dbReference>
<dbReference type="Gene3D" id="1.50.10.10">
    <property type="match status" value="1"/>
</dbReference>
<name>A0A1M6FQS1_9BACT</name>
<dbReference type="AlphaFoldDB" id="A0A1M6FQS1"/>
<dbReference type="RefSeq" id="WP_073168020.1">
    <property type="nucleotide sequence ID" value="NZ_FQZE01000009.1"/>
</dbReference>
<dbReference type="InterPro" id="IPR012341">
    <property type="entry name" value="6hp_glycosidase-like_sf"/>
</dbReference>
<dbReference type="Proteomes" id="UP000184050">
    <property type="component" value="Unassembled WGS sequence"/>
</dbReference>
<keyword evidence="2" id="KW-1185">Reference proteome</keyword>
<protein>
    <recommendedName>
        <fullName evidence="3">Glycosyl hydrolase family 65, N-terminal domain</fullName>
    </recommendedName>
</protein>
<evidence type="ECO:0000313" key="2">
    <source>
        <dbReference type="Proteomes" id="UP000184050"/>
    </source>
</evidence>
<proteinExistence type="predicted"/>
<reference evidence="1 2" key="1">
    <citation type="submission" date="2016-11" db="EMBL/GenBank/DDBJ databases">
        <authorList>
            <person name="Jaros S."/>
            <person name="Januszkiewicz K."/>
            <person name="Wedrychowicz H."/>
        </authorList>
    </citation>
    <scope>NUCLEOTIDE SEQUENCE [LARGE SCALE GENOMIC DNA]</scope>
    <source>
        <strain evidence="1 2">DSM 27063</strain>
    </source>
</reference>
<dbReference type="SUPFAM" id="SSF48208">
    <property type="entry name" value="Six-hairpin glycosidases"/>
    <property type="match status" value="1"/>
</dbReference>
<dbReference type="GO" id="GO:0004553">
    <property type="term" value="F:hydrolase activity, hydrolyzing O-glycosyl compounds"/>
    <property type="evidence" value="ECO:0007669"/>
    <property type="project" value="TreeGrafter"/>
</dbReference>
<dbReference type="STRING" id="1168035.SAMN05444280_10945"/>
<dbReference type="InterPro" id="IPR008928">
    <property type="entry name" value="6-hairpin_glycosidase_sf"/>
</dbReference>
<sequence>MRPLFSVVIISLAFLSCSQKRKSASEKIDRFSLVSRHNVTVNKFDSLGSLSVGNGSFAFSVDATGLQTFPEMYENGVCLGTQSEWGWHSFPNQGNYRLEETYQYFDVEGRKVSYAVQWNEPGRKRDAANYFRQNPHRLHLGNIGFELLKAGGQRVKPDAIEEIEQTLNLWEGVISSSFKIEQKKVEVQTTCHPSRDIIAVEVQSERIKNGLVGINLRFPYPTGNHTGGASDWQSPEKHQSAVISENNNSAVFEHNLDSTTYFVKLNWSGNAKIIQKEPHYFVLQPAGESEIFSFSAEYSPNNNFAEPLNFLQTKEVAASHWQEFWETGGAVDFSGTDDPRAEELERRTILSQYLTRIQCAGEFPPQETGLTFNSWYGKFHLEMHWWHGVHWALWNRSELLEKGLGYYSDIFEKAKKKAEIQGYKGVRWPKMTGPAGNDSPSGVGEFLIWQQPHIIYFAELVYREKPYRETLEKYAPLVFETAEFMADFARWNDENNRYILGPPLIPAQESLEKEKTYNPPFEVAYWHWGLSVAQKWRQRMNLPENEEWQKVIDGLPSFAQKDGLYLAAESAPDSYENEHYYSDHPMVLGAFGLLPETVPAERQIMENTFNYIAENWNWPRTWGWDYPMAAICAVRQGKPEEAVELLLKDVQKNSYLPNGHNYQDDRLRIYLPGNGGLLWAVAAMCTGFEGEENHNPGFPDDWKVQWENLDPPF</sequence>
<evidence type="ECO:0008006" key="3">
    <source>
        <dbReference type="Google" id="ProtNLM"/>
    </source>
</evidence>
<dbReference type="OrthoDB" id="127395at2"/>